<keyword evidence="1" id="KW-0812">Transmembrane</keyword>
<reference evidence="2 3" key="1">
    <citation type="journal article" date="2012" name="J. Bacteriol.">
        <title>Complete genome sequences of Desulfosporosinus orientis DSM765T, Desulfosporosinus youngiae DSM17734T, Desulfosporosinus meridiei DSM13257T, and Desulfosporosinus acidiphilus DSM22704T.</title>
        <authorList>
            <person name="Pester M."/>
            <person name="Brambilla E."/>
            <person name="Alazard D."/>
            <person name="Rattei T."/>
            <person name="Weinmaier T."/>
            <person name="Han J."/>
            <person name="Lucas S."/>
            <person name="Lapidus A."/>
            <person name="Cheng J.F."/>
            <person name="Goodwin L."/>
            <person name="Pitluck S."/>
            <person name="Peters L."/>
            <person name="Ovchinnikova G."/>
            <person name="Teshima H."/>
            <person name="Detter J.C."/>
            <person name="Han C.S."/>
            <person name="Tapia R."/>
            <person name="Land M.L."/>
            <person name="Hauser L."/>
            <person name="Kyrpides N.C."/>
            <person name="Ivanova N.N."/>
            <person name="Pagani I."/>
            <person name="Huntmann M."/>
            <person name="Wei C.L."/>
            <person name="Davenport K.W."/>
            <person name="Daligault H."/>
            <person name="Chain P.S."/>
            <person name="Chen A."/>
            <person name="Mavromatis K."/>
            <person name="Markowitz V."/>
            <person name="Szeto E."/>
            <person name="Mikhailova N."/>
            <person name="Pati A."/>
            <person name="Wagner M."/>
            <person name="Woyke T."/>
            <person name="Ollivier B."/>
            <person name="Klenk H.P."/>
            <person name="Spring S."/>
            <person name="Loy A."/>
        </authorList>
    </citation>
    <scope>NUCLEOTIDE SEQUENCE [LARGE SCALE GENOMIC DNA]</scope>
    <source>
        <strain evidence="3">DSM 22704 / JCM 16185 / SJ4</strain>
    </source>
</reference>
<keyword evidence="1" id="KW-1133">Transmembrane helix</keyword>
<proteinExistence type="predicted"/>
<name>I4D846_DESAJ</name>
<dbReference type="AlphaFoldDB" id="I4D846"/>
<dbReference type="KEGG" id="dai:Desaci_3063"/>
<dbReference type="Proteomes" id="UP000002892">
    <property type="component" value="Chromosome"/>
</dbReference>
<feature type="transmembrane region" description="Helical" evidence="1">
    <location>
        <begin position="53"/>
        <end position="74"/>
    </location>
</feature>
<sequence>MMSFIAYVLIFALLLSYPSYKNKERSGSVIKLLVIPVLLGAILVFLKMIRVYFVYKFLIILFIALTLLLSYWQWGGPMRRWRK</sequence>
<dbReference type="OrthoDB" id="1799498at2"/>
<dbReference type="EMBL" id="CP003639">
    <property type="protein sequence ID" value="AFM41970.1"/>
    <property type="molecule type" value="Genomic_DNA"/>
</dbReference>
<accession>I4D846</accession>
<gene>
    <name evidence="2" type="ordered locus">Desaci_3063</name>
</gene>
<evidence type="ECO:0000313" key="3">
    <source>
        <dbReference type="Proteomes" id="UP000002892"/>
    </source>
</evidence>
<feature type="transmembrane region" description="Helical" evidence="1">
    <location>
        <begin position="28"/>
        <end position="46"/>
    </location>
</feature>
<evidence type="ECO:0000313" key="2">
    <source>
        <dbReference type="EMBL" id="AFM41970.1"/>
    </source>
</evidence>
<protein>
    <submittedName>
        <fullName evidence="2">Uncharacterized protein</fullName>
    </submittedName>
</protein>
<dbReference type="HOGENOM" id="CLU_2507244_0_0_9"/>
<keyword evidence="3" id="KW-1185">Reference proteome</keyword>
<organism evidence="2 3">
    <name type="scientific">Desulfosporosinus acidiphilus (strain DSM 22704 / JCM 16185 / SJ4)</name>
    <dbReference type="NCBI Taxonomy" id="646529"/>
    <lineage>
        <taxon>Bacteria</taxon>
        <taxon>Bacillati</taxon>
        <taxon>Bacillota</taxon>
        <taxon>Clostridia</taxon>
        <taxon>Eubacteriales</taxon>
        <taxon>Desulfitobacteriaceae</taxon>
        <taxon>Desulfosporosinus</taxon>
    </lineage>
</organism>
<dbReference type="RefSeq" id="WP_014827962.1">
    <property type="nucleotide sequence ID" value="NC_018068.1"/>
</dbReference>
<keyword evidence="1" id="KW-0472">Membrane</keyword>
<evidence type="ECO:0000256" key="1">
    <source>
        <dbReference type="SAM" id="Phobius"/>
    </source>
</evidence>